<keyword evidence="2" id="KW-1185">Reference proteome</keyword>
<feature type="non-terminal residue" evidence="1">
    <location>
        <position position="58"/>
    </location>
</feature>
<evidence type="ECO:0000313" key="1">
    <source>
        <dbReference type="EMBL" id="THG33647.1"/>
    </source>
</evidence>
<dbReference type="AlphaFoldDB" id="A0A4V6RZ40"/>
<accession>A0A4V6RZ40</accession>
<keyword evidence="1" id="KW-0315">Glutamine amidotransferase</keyword>
<reference evidence="1 2" key="1">
    <citation type="submission" date="2019-04" db="EMBL/GenBank/DDBJ databases">
        <authorList>
            <person name="Jiang L."/>
        </authorList>
    </citation>
    <scope>NUCLEOTIDE SEQUENCE [LARGE SCALE GENOMIC DNA]</scope>
    <source>
        <strain evidence="1 2">YIM 131861</strain>
    </source>
</reference>
<organism evidence="1 2">
    <name type="scientific">Orlajensenia flava</name>
    <dbReference type="NCBI Taxonomy" id="2565934"/>
    <lineage>
        <taxon>Bacteria</taxon>
        <taxon>Bacillati</taxon>
        <taxon>Actinomycetota</taxon>
        <taxon>Actinomycetes</taxon>
        <taxon>Micrococcales</taxon>
        <taxon>Microbacteriaceae</taxon>
        <taxon>Orlajensenia</taxon>
    </lineage>
</organism>
<protein>
    <submittedName>
        <fullName evidence="1">Glutamine amidotransferase</fullName>
    </submittedName>
</protein>
<comment type="caution">
    <text evidence="1">The sequence shown here is derived from an EMBL/GenBank/DDBJ whole genome shotgun (WGS) entry which is preliminary data.</text>
</comment>
<dbReference type="GO" id="GO:0016740">
    <property type="term" value="F:transferase activity"/>
    <property type="evidence" value="ECO:0007669"/>
    <property type="project" value="UniProtKB-KW"/>
</dbReference>
<gene>
    <name evidence="1" type="ORF">E6C70_11685</name>
</gene>
<name>A0A4V6RZ40_9MICO</name>
<dbReference type="Proteomes" id="UP000307380">
    <property type="component" value="Unassembled WGS sequence"/>
</dbReference>
<proteinExistence type="predicted"/>
<sequence>MPTALVLRHDPAIGLGNLEQTLVDNGYSISVVDASLKNLAGIDPAAADLLVVLGGEEG</sequence>
<evidence type="ECO:0000313" key="2">
    <source>
        <dbReference type="Proteomes" id="UP000307380"/>
    </source>
</evidence>
<dbReference type="EMBL" id="SSSN01000008">
    <property type="protein sequence ID" value="THG33647.1"/>
    <property type="molecule type" value="Genomic_DNA"/>
</dbReference>
<keyword evidence="1" id="KW-0808">Transferase</keyword>